<accession>A0A154BNM4</accession>
<proteinExistence type="predicted"/>
<reference evidence="1 2" key="1">
    <citation type="submission" date="2016-02" db="EMBL/GenBank/DDBJ databases">
        <title>Anaerosporomusa subterraneum gen. nov., sp. nov., a spore-forming obligate anaerobe isolated from saprolite.</title>
        <authorList>
            <person name="Choi J.K."/>
            <person name="Shah M."/>
            <person name="Yee N."/>
        </authorList>
    </citation>
    <scope>NUCLEOTIDE SEQUENCE [LARGE SCALE GENOMIC DNA]</scope>
    <source>
        <strain evidence="1 2">RU4</strain>
    </source>
</reference>
<dbReference type="STRING" id="1794912.AXX12_12525"/>
<sequence length="174" mass="20560">MAQISKQNKRYREKDTMISDLVGVLNSDLSYGTKYAVLFEILWIWTEFDGKYMGCRYWSNEALKQLDSSTNVKLIHDHTVPRKIIIDKIFGINSPTENDVRQIFDKYLNGVIITKDEDKQLNANGYRQKMPSEFQDRNQSDYDNSWLRYKKVGIKVVQVQWEDEKILLTDSVEY</sequence>
<gene>
    <name evidence="1" type="ORF">AXX12_12525</name>
</gene>
<comment type="caution">
    <text evidence="1">The sequence shown here is derived from an EMBL/GenBank/DDBJ whole genome shotgun (WGS) entry which is preliminary data.</text>
</comment>
<evidence type="ECO:0000313" key="1">
    <source>
        <dbReference type="EMBL" id="KYZ75532.1"/>
    </source>
</evidence>
<dbReference type="OrthoDB" id="2967597at2"/>
<name>A0A154BNM4_ANASB</name>
<dbReference type="EMBL" id="LSGP01000023">
    <property type="protein sequence ID" value="KYZ75532.1"/>
    <property type="molecule type" value="Genomic_DNA"/>
</dbReference>
<evidence type="ECO:0000313" key="2">
    <source>
        <dbReference type="Proteomes" id="UP000076268"/>
    </source>
</evidence>
<dbReference type="AlphaFoldDB" id="A0A154BNM4"/>
<dbReference type="Proteomes" id="UP000076268">
    <property type="component" value="Unassembled WGS sequence"/>
</dbReference>
<organism evidence="1 2">
    <name type="scientific">Anaerosporomusa subterranea</name>
    <dbReference type="NCBI Taxonomy" id="1794912"/>
    <lineage>
        <taxon>Bacteria</taxon>
        <taxon>Bacillati</taxon>
        <taxon>Bacillota</taxon>
        <taxon>Negativicutes</taxon>
        <taxon>Acetonemataceae</taxon>
        <taxon>Anaerosporomusa</taxon>
    </lineage>
</organism>
<protein>
    <submittedName>
        <fullName evidence="1">Uncharacterized protein</fullName>
    </submittedName>
</protein>
<dbReference type="RefSeq" id="WP_066244227.1">
    <property type="nucleotide sequence ID" value="NZ_LSGP01000023.1"/>
</dbReference>
<keyword evidence="2" id="KW-1185">Reference proteome</keyword>